<dbReference type="AlphaFoldDB" id="A0A2H3D9I5"/>
<dbReference type="InParanoid" id="A0A2H3D9I5"/>
<dbReference type="EMBL" id="KZ293678">
    <property type="protein sequence ID" value="PBK87508.1"/>
    <property type="molecule type" value="Genomic_DNA"/>
</dbReference>
<accession>A0A2H3D9I5</accession>
<protein>
    <submittedName>
        <fullName evidence="1">Uncharacterized protein</fullName>
    </submittedName>
</protein>
<reference evidence="2" key="1">
    <citation type="journal article" date="2017" name="Nat. Ecol. Evol.">
        <title>Genome expansion and lineage-specific genetic innovations in the forest pathogenic fungi Armillaria.</title>
        <authorList>
            <person name="Sipos G."/>
            <person name="Prasanna A.N."/>
            <person name="Walter M.C."/>
            <person name="O'Connor E."/>
            <person name="Balint B."/>
            <person name="Krizsan K."/>
            <person name="Kiss B."/>
            <person name="Hess J."/>
            <person name="Varga T."/>
            <person name="Slot J."/>
            <person name="Riley R."/>
            <person name="Boka B."/>
            <person name="Rigling D."/>
            <person name="Barry K."/>
            <person name="Lee J."/>
            <person name="Mihaltcheva S."/>
            <person name="LaButti K."/>
            <person name="Lipzen A."/>
            <person name="Waldron R."/>
            <person name="Moloney N.M."/>
            <person name="Sperisen C."/>
            <person name="Kredics L."/>
            <person name="Vagvoelgyi C."/>
            <person name="Patrignani A."/>
            <person name="Fitzpatrick D."/>
            <person name="Nagy I."/>
            <person name="Doyle S."/>
            <person name="Anderson J.B."/>
            <person name="Grigoriev I.V."/>
            <person name="Gueldener U."/>
            <person name="Muensterkoetter M."/>
            <person name="Nagy L.G."/>
        </authorList>
    </citation>
    <scope>NUCLEOTIDE SEQUENCE [LARGE SCALE GENOMIC DNA]</scope>
    <source>
        <strain evidence="2">Ar21-2</strain>
    </source>
</reference>
<evidence type="ECO:0000313" key="2">
    <source>
        <dbReference type="Proteomes" id="UP000217790"/>
    </source>
</evidence>
<gene>
    <name evidence="1" type="ORF">ARMGADRAFT_457441</name>
</gene>
<evidence type="ECO:0000313" key="1">
    <source>
        <dbReference type="EMBL" id="PBK87508.1"/>
    </source>
</evidence>
<sequence length="186" mass="21128">MYPDGQLRPPKRVKGCMTLTRLPFVSGFGTQRHYRQIQCRSNCTLSCVSLTYVQALCSCTPSPPKRGIDQPFPKDIDTNCESCAWRCCIGEIINDCRSSNRRLQAGNPNPSASKRTFSPFSIAEFQWLATYCRCSCDFHTNVLGSRCCSSLAHDRLFPLFHKRESWLLRSSLKPRRFISEGYCPGP</sequence>
<organism evidence="1 2">
    <name type="scientific">Armillaria gallica</name>
    <name type="common">Bulbous honey fungus</name>
    <name type="synonym">Armillaria bulbosa</name>
    <dbReference type="NCBI Taxonomy" id="47427"/>
    <lineage>
        <taxon>Eukaryota</taxon>
        <taxon>Fungi</taxon>
        <taxon>Dikarya</taxon>
        <taxon>Basidiomycota</taxon>
        <taxon>Agaricomycotina</taxon>
        <taxon>Agaricomycetes</taxon>
        <taxon>Agaricomycetidae</taxon>
        <taxon>Agaricales</taxon>
        <taxon>Marasmiineae</taxon>
        <taxon>Physalacriaceae</taxon>
        <taxon>Armillaria</taxon>
    </lineage>
</organism>
<keyword evidence="2" id="KW-1185">Reference proteome</keyword>
<name>A0A2H3D9I5_ARMGA</name>
<dbReference type="Proteomes" id="UP000217790">
    <property type="component" value="Unassembled WGS sequence"/>
</dbReference>
<proteinExistence type="predicted"/>